<dbReference type="RefSeq" id="WP_234986845.1">
    <property type="nucleotide sequence ID" value="NZ_BJXU01000038.1"/>
</dbReference>
<evidence type="ECO:0000256" key="4">
    <source>
        <dbReference type="ARBA" id="ARBA00022448"/>
    </source>
</evidence>
<proteinExistence type="inferred from homology"/>
<dbReference type="CDD" id="cd13545">
    <property type="entry name" value="PBP2_TbpA"/>
    <property type="match status" value="1"/>
</dbReference>
<name>A0A1M7EY61_9GAMM</name>
<keyword evidence="4" id="KW-0813">Transport</keyword>
<dbReference type="NCBIfam" id="TIGR01254">
    <property type="entry name" value="sfuA"/>
    <property type="match status" value="1"/>
</dbReference>
<dbReference type="GO" id="GO:0015888">
    <property type="term" value="P:thiamine transport"/>
    <property type="evidence" value="ECO:0007669"/>
    <property type="project" value="InterPro"/>
</dbReference>
<dbReference type="GO" id="GO:0030976">
    <property type="term" value="F:thiamine pyrophosphate binding"/>
    <property type="evidence" value="ECO:0007669"/>
    <property type="project" value="TreeGrafter"/>
</dbReference>
<sequence>MNLSTFKARKASMLPGLCLSLLLMESATPALAEDGERPTLTVYTYESFVAEWGPGPGVEKAFEAQCRCDLNFVSLGGGVDILQRLRLEGDSTQADVVLGLDMNLIEEARRLELLAPHGVDLTPLDLPISWNDDTFLPYDWGRFAFIYDSEVLPEPPKSFEELLDAPEDLKVIISDPRTSVPGLGLLLWIKHVYGDQADEAWQRLQPHILTVASGWSQAYFSLFMNGEAPMVLSYSTSPAYHMAVDETDRYQAAEFSEGHYLQIETAAMLAGSEHPELAQQFMDFVLSKDFQREIPLGNVMYPAIDLGDELPEVFGRLIDPGSFTFSPQEVSANRQSWIREWLNATSH</sequence>
<dbReference type="Gene3D" id="3.40.190.10">
    <property type="entry name" value="Periplasmic binding protein-like II"/>
    <property type="match status" value="2"/>
</dbReference>
<dbReference type="SUPFAM" id="SSF53850">
    <property type="entry name" value="Periplasmic binding protein-like II"/>
    <property type="match status" value="1"/>
</dbReference>
<reference evidence="8 9" key="1">
    <citation type="submission" date="2016-11" db="EMBL/GenBank/DDBJ databases">
        <authorList>
            <person name="Jaros S."/>
            <person name="Januszkiewicz K."/>
            <person name="Wedrychowicz H."/>
        </authorList>
    </citation>
    <scope>NUCLEOTIDE SEQUENCE [LARGE SCALE GENOMIC DNA]</scope>
    <source>
        <strain evidence="8 9">DSM 4740</strain>
    </source>
</reference>
<feature type="signal peptide" evidence="7">
    <location>
        <begin position="1"/>
        <end position="32"/>
    </location>
</feature>
<evidence type="ECO:0000256" key="3">
    <source>
        <dbReference type="ARBA" id="ARBA00019815"/>
    </source>
</evidence>
<dbReference type="GO" id="GO:0030975">
    <property type="term" value="F:thiamine binding"/>
    <property type="evidence" value="ECO:0007669"/>
    <property type="project" value="InterPro"/>
</dbReference>
<dbReference type="PANTHER" id="PTHR30006">
    <property type="entry name" value="THIAMINE-BINDING PERIPLASMIC PROTEIN-RELATED"/>
    <property type="match status" value="1"/>
</dbReference>
<protein>
    <recommendedName>
        <fullName evidence="3">Thiamine-binding periplasmic protein</fullName>
    </recommendedName>
</protein>
<evidence type="ECO:0000256" key="7">
    <source>
        <dbReference type="SAM" id="SignalP"/>
    </source>
</evidence>
<organism evidence="8 9">
    <name type="scientific">Halomonas cupida</name>
    <dbReference type="NCBI Taxonomy" id="44933"/>
    <lineage>
        <taxon>Bacteria</taxon>
        <taxon>Pseudomonadati</taxon>
        <taxon>Pseudomonadota</taxon>
        <taxon>Gammaproteobacteria</taxon>
        <taxon>Oceanospirillales</taxon>
        <taxon>Halomonadaceae</taxon>
        <taxon>Halomonas</taxon>
    </lineage>
</organism>
<accession>A0A1M7EY61</accession>
<dbReference type="AlphaFoldDB" id="A0A1M7EY61"/>
<keyword evidence="5 7" id="KW-0732">Signal</keyword>
<evidence type="ECO:0000313" key="9">
    <source>
        <dbReference type="Proteomes" id="UP000184123"/>
    </source>
</evidence>
<feature type="chain" id="PRO_5009925668" description="Thiamine-binding periplasmic protein" evidence="7">
    <location>
        <begin position="33"/>
        <end position="347"/>
    </location>
</feature>
<keyword evidence="6" id="KW-0574">Periplasm</keyword>
<dbReference type="Pfam" id="PF13416">
    <property type="entry name" value="SBP_bac_8"/>
    <property type="match status" value="1"/>
</dbReference>
<dbReference type="InterPro" id="IPR006059">
    <property type="entry name" value="SBP"/>
</dbReference>
<dbReference type="InterPro" id="IPR005948">
    <property type="entry name" value="ThiB-like"/>
</dbReference>
<gene>
    <name evidence="8" type="ORF">SAMN05660971_01840</name>
</gene>
<dbReference type="PANTHER" id="PTHR30006:SF3">
    <property type="entry name" value="THIAMINE-BINDING PERIPLASMIC PROTEIN"/>
    <property type="match status" value="1"/>
</dbReference>
<dbReference type="EMBL" id="FRCA01000004">
    <property type="protein sequence ID" value="SHL96497.1"/>
    <property type="molecule type" value="Genomic_DNA"/>
</dbReference>
<dbReference type="GO" id="GO:0030288">
    <property type="term" value="C:outer membrane-bounded periplasmic space"/>
    <property type="evidence" value="ECO:0007669"/>
    <property type="project" value="InterPro"/>
</dbReference>
<comment type="subcellular location">
    <subcellularLocation>
        <location evidence="1">Periplasm</location>
    </subcellularLocation>
</comment>
<dbReference type="STRING" id="44933.SAMN05660971_01840"/>
<comment type="similarity">
    <text evidence="2">Belongs to the bacterial solute-binding protein 1 family.</text>
</comment>
<evidence type="ECO:0000256" key="2">
    <source>
        <dbReference type="ARBA" id="ARBA00008520"/>
    </source>
</evidence>
<evidence type="ECO:0000256" key="6">
    <source>
        <dbReference type="ARBA" id="ARBA00022764"/>
    </source>
</evidence>
<evidence type="ECO:0000256" key="1">
    <source>
        <dbReference type="ARBA" id="ARBA00004418"/>
    </source>
</evidence>
<evidence type="ECO:0000256" key="5">
    <source>
        <dbReference type="ARBA" id="ARBA00022729"/>
    </source>
</evidence>
<dbReference type="InterPro" id="IPR005967">
    <property type="entry name" value="ThiB"/>
</dbReference>
<evidence type="ECO:0000313" key="8">
    <source>
        <dbReference type="EMBL" id="SHL96497.1"/>
    </source>
</evidence>
<dbReference type="NCBIfam" id="TIGR01276">
    <property type="entry name" value="thiB"/>
    <property type="match status" value="1"/>
</dbReference>
<dbReference type="Proteomes" id="UP000184123">
    <property type="component" value="Unassembled WGS sequence"/>
</dbReference>